<comment type="caution">
    <text evidence="1">The sequence shown here is derived from an EMBL/GenBank/DDBJ whole genome shotgun (WGS) entry which is preliminary data.</text>
</comment>
<proteinExistence type="predicted"/>
<dbReference type="EMBL" id="JBIAPI010000003">
    <property type="protein sequence ID" value="MFF3224183.1"/>
    <property type="molecule type" value="Genomic_DNA"/>
</dbReference>
<dbReference type="Proteomes" id="UP001601948">
    <property type="component" value="Unassembled WGS sequence"/>
</dbReference>
<name>A0ABW6QSH3_9NOCA</name>
<evidence type="ECO:0000313" key="1">
    <source>
        <dbReference type="EMBL" id="MFF3224183.1"/>
    </source>
</evidence>
<keyword evidence="2" id="KW-1185">Reference proteome</keyword>
<sequence length="84" mass="9746">MTTGTKTPVLVCQCGAWGDWPLLAEIVVSDSLVIWHRFDQPYRPERDYDAFGPFRFDRNQYDEALRDLTDRSPQPLREHASPPP</sequence>
<protein>
    <submittedName>
        <fullName evidence="1">Uncharacterized protein</fullName>
    </submittedName>
</protein>
<gene>
    <name evidence="1" type="ORF">ACFYV7_15425</name>
</gene>
<accession>A0ABW6QSH3</accession>
<dbReference type="RefSeq" id="WP_387717655.1">
    <property type="nucleotide sequence ID" value="NZ_JBIAPI010000003.1"/>
</dbReference>
<organism evidence="1 2">
    <name type="scientific">Nocardia suismassiliense</name>
    <dbReference type="NCBI Taxonomy" id="2077092"/>
    <lineage>
        <taxon>Bacteria</taxon>
        <taxon>Bacillati</taxon>
        <taxon>Actinomycetota</taxon>
        <taxon>Actinomycetes</taxon>
        <taxon>Mycobacteriales</taxon>
        <taxon>Nocardiaceae</taxon>
        <taxon>Nocardia</taxon>
    </lineage>
</organism>
<reference evidence="1 2" key="1">
    <citation type="submission" date="2024-10" db="EMBL/GenBank/DDBJ databases">
        <title>The Natural Products Discovery Center: Release of the First 8490 Sequenced Strains for Exploring Actinobacteria Biosynthetic Diversity.</title>
        <authorList>
            <person name="Kalkreuter E."/>
            <person name="Kautsar S.A."/>
            <person name="Yang D."/>
            <person name="Bader C.D."/>
            <person name="Teijaro C.N."/>
            <person name="Fluegel L."/>
            <person name="Davis C.M."/>
            <person name="Simpson J.R."/>
            <person name="Lauterbach L."/>
            <person name="Steele A.D."/>
            <person name="Gui C."/>
            <person name="Meng S."/>
            <person name="Li G."/>
            <person name="Viehrig K."/>
            <person name="Ye F."/>
            <person name="Su P."/>
            <person name="Kiefer A.F."/>
            <person name="Nichols A."/>
            <person name="Cepeda A.J."/>
            <person name="Yan W."/>
            <person name="Fan B."/>
            <person name="Jiang Y."/>
            <person name="Adhikari A."/>
            <person name="Zheng C.-J."/>
            <person name="Schuster L."/>
            <person name="Cowan T.M."/>
            <person name="Smanski M.J."/>
            <person name="Chevrette M.G."/>
            <person name="De Carvalho L.P.S."/>
            <person name="Shen B."/>
        </authorList>
    </citation>
    <scope>NUCLEOTIDE SEQUENCE [LARGE SCALE GENOMIC DNA]</scope>
    <source>
        <strain evidence="1 2">NPDC003040</strain>
    </source>
</reference>
<evidence type="ECO:0000313" key="2">
    <source>
        <dbReference type="Proteomes" id="UP001601948"/>
    </source>
</evidence>